<dbReference type="InterPro" id="IPR019826">
    <property type="entry name" value="Carboxylesterase_B_AS"/>
</dbReference>
<accession>A0AAE0U3R4</accession>
<gene>
    <name evidence="5" type="ORF">B0H63DRAFT_103585</name>
</gene>
<feature type="chain" id="PRO_5041767957" description="Carboxylic ester hydrolase" evidence="3">
    <location>
        <begin position="19"/>
        <end position="529"/>
    </location>
</feature>
<dbReference type="EC" id="3.1.1.-" evidence="3"/>
<dbReference type="SUPFAM" id="SSF53474">
    <property type="entry name" value="alpha/beta-Hydrolases"/>
    <property type="match status" value="1"/>
</dbReference>
<comment type="similarity">
    <text evidence="1 3">Belongs to the type-B carboxylesterase/lipase family.</text>
</comment>
<dbReference type="EMBL" id="JAULSW010000002">
    <property type="protein sequence ID" value="KAK3389752.1"/>
    <property type="molecule type" value="Genomic_DNA"/>
</dbReference>
<sequence>MISTSVFAPLLFLGFASATCPKACEPATKYLTVNTSNGPITGHIANGSQCVIEYLGIPFAKPPVGELRFAAPQRSVANDTYDASQFGFDCPLTASKPINYPGFTPQAQRIMDFFSSGAGTTQSEDCLTLNIWTKPPTANAPNEANKPILVYFYGGRFTVGNTNTPFLNGKYFASAEDVVVVTANYRLNIFGFPGAPGETQNLGLRDQRAAVEWVRENIANFGGDSSKIIISGQSSGGAAVDYWAYAYPQDPIAHGIIAHSGTVFSFLANTKSVQETNWNTVVAAVNCSSTNDTMSCMRKADWRAIKAAAAAIKAAKSITVLRPIPPFWPTPDDVIIFSPSEYVSMSADGSFARLPILFGNTHNENGYYQVTSFANGIIPTEEQIRDFMLECFTCPVSYQVSARREHGVVSYAYRYFADWDNTRLFNGSGAYHGVDVHMIFGASEDVSGLLTTAEQRKLTKLMQRAWFAFAKDPVSGLVDELGWPRFDSKAESLVQLGLGNVAEARFAYPSVYDAPCSTVVMGALGTPPV</sequence>
<keyword evidence="6" id="KW-1185">Reference proteome</keyword>
<comment type="caution">
    <text evidence="5">The sequence shown here is derived from an EMBL/GenBank/DDBJ whole genome shotgun (WGS) entry which is preliminary data.</text>
</comment>
<evidence type="ECO:0000313" key="5">
    <source>
        <dbReference type="EMBL" id="KAK3389752.1"/>
    </source>
</evidence>
<dbReference type="PROSITE" id="PS00122">
    <property type="entry name" value="CARBOXYLESTERASE_B_1"/>
    <property type="match status" value="1"/>
</dbReference>
<name>A0AAE0U3R4_9PEZI</name>
<dbReference type="Proteomes" id="UP001285441">
    <property type="component" value="Unassembled WGS sequence"/>
</dbReference>
<dbReference type="GO" id="GO:0052689">
    <property type="term" value="F:carboxylic ester hydrolase activity"/>
    <property type="evidence" value="ECO:0007669"/>
    <property type="project" value="TreeGrafter"/>
</dbReference>
<organism evidence="5 6">
    <name type="scientific">Podospora didyma</name>
    <dbReference type="NCBI Taxonomy" id="330526"/>
    <lineage>
        <taxon>Eukaryota</taxon>
        <taxon>Fungi</taxon>
        <taxon>Dikarya</taxon>
        <taxon>Ascomycota</taxon>
        <taxon>Pezizomycotina</taxon>
        <taxon>Sordariomycetes</taxon>
        <taxon>Sordariomycetidae</taxon>
        <taxon>Sordariales</taxon>
        <taxon>Podosporaceae</taxon>
        <taxon>Podospora</taxon>
    </lineage>
</organism>
<dbReference type="InterPro" id="IPR050654">
    <property type="entry name" value="AChE-related_enzymes"/>
</dbReference>
<evidence type="ECO:0000256" key="3">
    <source>
        <dbReference type="RuleBase" id="RU361235"/>
    </source>
</evidence>
<evidence type="ECO:0000256" key="2">
    <source>
        <dbReference type="ARBA" id="ARBA00022801"/>
    </source>
</evidence>
<keyword evidence="3" id="KW-0732">Signal</keyword>
<dbReference type="Pfam" id="PF00135">
    <property type="entry name" value="COesterase"/>
    <property type="match status" value="1"/>
</dbReference>
<protein>
    <recommendedName>
        <fullName evidence="3">Carboxylic ester hydrolase</fullName>
        <ecNumber evidence="3">3.1.1.-</ecNumber>
    </recommendedName>
</protein>
<dbReference type="PANTHER" id="PTHR43918:SF4">
    <property type="entry name" value="CARBOXYLIC ESTER HYDROLASE"/>
    <property type="match status" value="1"/>
</dbReference>
<keyword evidence="2 3" id="KW-0378">Hydrolase</keyword>
<reference evidence="5" key="1">
    <citation type="journal article" date="2023" name="Mol. Phylogenet. Evol.">
        <title>Genome-scale phylogeny and comparative genomics of the fungal order Sordariales.</title>
        <authorList>
            <person name="Hensen N."/>
            <person name="Bonometti L."/>
            <person name="Westerberg I."/>
            <person name="Brannstrom I.O."/>
            <person name="Guillou S."/>
            <person name="Cros-Aarteil S."/>
            <person name="Calhoun S."/>
            <person name="Haridas S."/>
            <person name="Kuo A."/>
            <person name="Mondo S."/>
            <person name="Pangilinan J."/>
            <person name="Riley R."/>
            <person name="LaButti K."/>
            <person name="Andreopoulos B."/>
            <person name="Lipzen A."/>
            <person name="Chen C."/>
            <person name="Yan M."/>
            <person name="Daum C."/>
            <person name="Ng V."/>
            <person name="Clum A."/>
            <person name="Steindorff A."/>
            <person name="Ohm R.A."/>
            <person name="Martin F."/>
            <person name="Silar P."/>
            <person name="Natvig D.O."/>
            <person name="Lalanne C."/>
            <person name="Gautier V."/>
            <person name="Ament-Velasquez S.L."/>
            <person name="Kruys A."/>
            <person name="Hutchinson M.I."/>
            <person name="Powell A.J."/>
            <person name="Barry K."/>
            <person name="Miller A.N."/>
            <person name="Grigoriev I.V."/>
            <person name="Debuchy R."/>
            <person name="Gladieux P."/>
            <person name="Hiltunen Thoren M."/>
            <person name="Johannesson H."/>
        </authorList>
    </citation>
    <scope>NUCLEOTIDE SEQUENCE</scope>
    <source>
        <strain evidence="5">CBS 232.78</strain>
    </source>
</reference>
<proteinExistence type="inferred from homology"/>
<dbReference type="PANTHER" id="PTHR43918">
    <property type="entry name" value="ACETYLCHOLINESTERASE"/>
    <property type="match status" value="1"/>
</dbReference>
<evidence type="ECO:0000259" key="4">
    <source>
        <dbReference type="Pfam" id="PF00135"/>
    </source>
</evidence>
<dbReference type="Gene3D" id="3.40.50.1820">
    <property type="entry name" value="alpha/beta hydrolase"/>
    <property type="match status" value="2"/>
</dbReference>
<evidence type="ECO:0000256" key="1">
    <source>
        <dbReference type="ARBA" id="ARBA00005964"/>
    </source>
</evidence>
<dbReference type="InterPro" id="IPR029058">
    <property type="entry name" value="AB_hydrolase_fold"/>
</dbReference>
<reference evidence="5" key="2">
    <citation type="submission" date="2023-06" db="EMBL/GenBank/DDBJ databases">
        <authorList>
            <consortium name="Lawrence Berkeley National Laboratory"/>
            <person name="Haridas S."/>
            <person name="Hensen N."/>
            <person name="Bonometti L."/>
            <person name="Westerberg I."/>
            <person name="Brannstrom I.O."/>
            <person name="Guillou S."/>
            <person name="Cros-Aarteil S."/>
            <person name="Calhoun S."/>
            <person name="Kuo A."/>
            <person name="Mondo S."/>
            <person name="Pangilinan J."/>
            <person name="Riley R."/>
            <person name="LaButti K."/>
            <person name="Andreopoulos B."/>
            <person name="Lipzen A."/>
            <person name="Chen C."/>
            <person name="Yanf M."/>
            <person name="Daum C."/>
            <person name="Ng V."/>
            <person name="Clum A."/>
            <person name="Steindorff A."/>
            <person name="Ohm R."/>
            <person name="Martin F."/>
            <person name="Silar P."/>
            <person name="Natvig D."/>
            <person name="Lalanne C."/>
            <person name="Gautier V."/>
            <person name="Ament-velasquez S.L."/>
            <person name="Kruys A."/>
            <person name="Hutchinson M.I."/>
            <person name="Powell A.J."/>
            <person name="Barry K."/>
            <person name="Miller A.N."/>
            <person name="Grigoriev I.V."/>
            <person name="Debuchy R."/>
            <person name="Gladieux P."/>
            <person name="Thoren M.H."/>
            <person name="Johannesson H."/>
        </authorList>
    </citation>
    <scope>NUCLEOTIDE SEQUENCE</scope>
    <source>
        <strain evidence="5">CBS 232.78</strain>
    </source>
</reference>
<dbReference type="InterPro" id="IPR002018">
    <property type="entry name" value="CarbesteraseB"/>
</dbReference>
<dbReference type="AlphaFoldDB" id="A0AAE0U3R4"/>
<feature type="signal peptide" evidence="3">
    <location>
        <begin position="1"/>
        <end position="18"/>
    </location>
</feature>
<evidence type="ECO:0000313" key="6">
    <source>
        <dbReference type="Proteomes" id="UP001285441"/>
    </source>
</evidence>
<feature type="domain" description="Carboxylesterase type B" evidence="4">
    <location>
        <begin position="32"/>
        <end position="375"/>
    </location>
</feature>